<dbReference type="AlphaFoldDB" id="A0A5B9DC41"/>
<accession>A0A5B9DC41</accession>
<reference evidence="1 2" key="2">
    <citation type="journal article" date="2024" name="Int. J. Syst. Evol. Microbiol.">
        <title>Promethearchaeum syntrophicum gen. nov., sp. nov., an anaerobic, obligately syntrophic archaeon, the first isolate of the lineage 'Asgard' archaea, and proposal of the new archaeal phylum Promethearchaeota phyl. nov. and kingdom Promethearchaeati regn. nov.</title>
        <authorList>
            <person name="Imachi H."/>
            <person name="Nobu M.K."/>
            <person name="Kato S."/>
            <person name="Takaki Y."/>
            <person name="Miyazaki M."/>
            <person name="Miyata M."/>
            <person name="Ogawara M."/>
            <person name="Saito Y."/>
            <person name="Sakai S."/>
            <person name="Tahara Y.O."/>
            <person name="Takano Y."/>
            <person name="Tasumi E."/>
            <person name="Uematsu K."/>
            <person name="Yoshimura T."/>
            <person name="Itoh T."/>
            <person name="Ohkuma M."/>
            <person name="Takai K."/>
        </authorList>
    </citation>
    <scope>NUCLEOTIDE SEQUENCE [LARGE SCALE GENOMIC DNA]</scope>
    <source>
        <strain evidence="1 2">MK-D1</strain>
    </source>
</reference>
<keyword evidence="2" id="KW-1185">Reference proteome</keyword>
<reference evidence="1 2" key="1">
    <citation type="journal article" date="2020" name="Nature">
        <title>Isolation of an archaeon at the prokaryote-eukaryote interface.</title>
        <authorList>
            <person name="Imachi H."/>
            <person name="Nobu M.K."/>
            <person name="Nakahara N."/>
            <person name="Morono Y."/>
            <person name="Ogawara M."/>
            <person name="Takaki Y."/>
            <person name="Takano Y."/>
            <person name="Uematsu K."/>
            <person name="Ikuta T."/>
            <person name="Ito M."/>
            <person name="Matsui Y."/>
            <person name="Miyazaki M."/>
            <person name="Murata K."/>
            <person name="Saito Y."/>
            <person name="Sakai S."/>
            <person name="Song C."/>
            <person name="Tasumi E."/>
            <person name="Yamanaka Y."/>
            <person name="Yamaguchi T."/>
            <person name="Kamagata Y."/>
            <person name="Tamaki H."/>
            <person name="Takai K."/>
        </authorList>
    </citation>
    <scope>NUCLEOTIDE SEQUENCE [LARGE SCALE GENOMIC DNA]</scope>
    <source>
        <strain evidence="1 2">MK-D1</strain>
    </source>
</reference>
<dbReference type="KEGG" id="psyt:DSAG12_02395"/>
<evidence type="ECO:0000313" key="1">
    <source>
        <dbReference type="EMBL" id="QEE16565.1"/>
    </source>
</evidence>
<dbReference type="EMBL" id="CP042905">
    <property type="protein sequence ID" value="QEE16565.1"/>
    <property type="molecule type" value="Genomic_DNA"/>
</dbReference>
<evidence type="ECO:0000313" key="2">
    <source>
        <dbReference type="Proteomes" id="UP000321408"/>
    </source>
</evidence>
<dbReference type="Proteomes" id="UP000321408">
    <property type="component" value="Chromosome"/>
</dbReference>
<gene>
    <name evidence="1" type="ORF">DSAG12_02395</name>
</gene>
<dbReference type="RefSeq" id="WP_147663439.1">
    <property type="nucleotide sequence ID" value="NZ_CP042905.2"/>
</dbReference>
<organism evidence="1 2">
    <name type="scientific">Promethearchaeum syntrophicum</name>
    <dbReference type="NCBI Taxonomy" id="2594042"/>
    <lineage>
        <taxon>Archaea</taxon>
        <taxon>Promethearchaeati</taxon>
        <taxon>Promethearchaeota</taxon>
        <taxon>Promethearchaeia</taxon>
        <taxon>Promethearchaeales</taxon>
        <taxon>Promethearchaeaceae</taxon>
        <taxon>Promethearchaeum</taxon>
    </lineage>
</organism>
<name>A0A5B9DC41_9ARCH</name>
<proteinExistence type="predicted"/>
<dbReference type="GeneID" id="41330383"/>
<sequence length="79" mass="9327">MHVNNKIYYHIQRKDPNQPYWKIGEVLTVPAGPKNNFIESVLNKELLYRIVNNPLTSNDEIILEELSLYKDFGHVEMLK</sequence>
<protein>
    <submittedName>
        <fullName evidence="1">Uncharacterized protein</fullName>
    </submittedName>
</protein>